<dbReference type="PROSITE" id="PS51257">
    <property type="entry name" value="PROKAR_LIPOPROTEIN"/>
    <property type="match status" value="1"/>
</dbReference>
<dbReference type="SMART" id="SM01117">
    <property type="entry name" value="Cyt-b5"/>
    <property type="match status" value="1"/>
</dbReference>
<dbReference type="Proteomes" id="UP000007177">
    <property type="component" value="Chromosome"/>
</dbReference>
<dbReference type="Gene3D" id="3.10.120.10">
    <property type="entry name" value="Cytochrome b5-like heme/steroid binding domain"/>
    <property type="match status" value="1"/>
</dbReference>
<reference evidence="4" key="1">
    <citation type="submission" date="2011-07" db="EMBL/GenBank/DDBJ databases">
        <title>Complete genome sequence of Acetobacterium woodii.</title>
        <authorList>
            <person name="Poehlein A."/>
            <person name="Schmidt S."/>
            <person name="Kaster A.-K."/>
            <person name="Goenrich M."/>
            <person name="Vollmers J."/>
            <person name="Thuermer A."/>
            <person name="Gottschalk G."/>
            <person name="Thauer R.K."/>
            <person name="Daniel R."/>
            <person name="Mueller V."/>
        </authorList>
    </citation>
    <scope>NUCLEOTIDE SEQUENCE [LARGE SCALE GENOMIC DNA]</scope>
    <source>
        <strain evidence="4">ATCC 29683 / DSM 1030 / JCM 2381 / KCTC 1655 / WB1</strain>
    </source>
</reference>
<proteinExistence type="predicted"/>
<dbReference type="EMBL" id="CP002987">
    <property type="protein sequence ID" value="AFA49918.1"/>
    <property type="molecule type" value="Genomic_DNA"/>
</dbReference>
<keyword evidence="4" id="KW-1185">Reference proteome</keyword>
<evidence type="ECO:0000259" key="2">
    <source>
        <dbReference type="SMART" id="SM01117"/>
    </source>
</evidence>
<dbReference type="KEGG" id="awo:Awo_c31900"/>
<evidence type="ECO:0000313" key="3">
    <source>
        <dbReference type="EMBL" id="AFA49918.1"/>
    </source>
</evidence>
<name>H6LJJ0_ACEWD</name>
<keyword evidence="1" id="KW-1133">Transmembrane helix</keyword>
<dbReference type="HOGENOM" id="CLU_1154415_0_0_9"/>
<dbReference type="RefSeq" id="WP_014357514.1">
    <property type="nucleotide sequence ID" value="NC_016894.1"/>
</dbReference>
<reference evidence="3 4" key="2">
    <citation type="journal article" date="2012" name="PLoS ONE">
        <title>An ancient pathway combining carbon dioxide fixation with the generation and utilization of a sodium ion gradient for ATP synthesis.</title>
        <authorList>
            <person name="Poehlein A."/>
            <person name="Schmidt S."/>
            <person name="Kaster A.K."/>
            <person name="Goenrich M."/>
            <person name="Vollmers J."/>
            <person name="Thurmer A."/>
            <person name="Bertsch J."/>
            <person name="Schuchmann K."/>
            <person name="Voigt B."/>
            <person name="Hecker M."/>
            <person name="Daniel R."/>
            <person name="Thauer R.K."/>
            <person name="Gottschalk G."/>
            <person name="Muller V."/>
        </authorList>
    </citation>
    <scope>NUCLEOTIDE SEQUENCE [LARGE SCALE GENOMIC DNA]</scope>
    <source>
        <strain evidence="4">ATCC 29683 / DSM 1030 / JCM 2381 / KCTC 1655 / WB1</strain>
    </source>
</reference>
<dbReference type="SUPFAM" id="SSF55856">
    <property type="entry name" value="Cytochrome b5-like heme/steroid binding domain"/>
    <property type="match status" value="1"/>
</dbReference>
<feature type="transmembrane region" description="Helical" evidence="1">
    <location>
        <begin position="84"/>
        <end position="104"/>
    </location>
</feature>
<dbReference type="InterPro" id="IPR036400">
    <property type="entry name" value="Cyt_B5-like_heme/steroid_sf"/>
</dbReference>
<dbReference type="STRING" id="931626.Awo_c31900"/>
<keyword evidence="1" id="KW-0812">Transmembrane</keyword>
<evidence type="ECO:0000313" key="4">
    <source>
        <dbReference type="Proteomes" id="UP000007177"/>
    </source>
</evidence>
<feature type="transmembrane region" description="Helical" evidence="1">
    <location>
        <begin position="6"/>
        <end position="26"/>
    </location>
</feature>
<dbReference type="Pfam" id="PF00173">
    <property type="entry name" value="Cyt-b5"/>
    <property type="match status" value="1"/>
</dbReference>
<accession>H6LJJ0</accession>
<dbReference type="AlphaFoldDB" id="H6LJJ0"/>
<feature type="transmembrane region" description="Helical" evidence="1">
    <location>
        <begin position="60"/>
        <end position="78"/>
    </location>
</feature>
<gene>
    <name evidence="3" type="ordered locus">Awo_c31900</name>
</gene>
<dbReference type="eggNOG" id="COG4892">
    <property type="taxonomic scope" value="Bacteria"/>
</dbReference>
<organism evidence="3 4">
    <name type="scientific">Acetobacterium woodii (strain ATCC 29683 / DSM 1030 / JCM 2381 / KCTC 1655 / WB1)</name>
    <dbReference type="NCBI Taxonomy" id="931626"/>
    <lineage>
        <taxon>Bacteria</taxon>
        <taxon>Bacillati</taxon>
        <taxon>Bacillota</taxon>
        <taxon>Clostridia</taxon>
        <taxon>Eubacteriales</taxon>
        <taxon>Eubacteriaceae</taxon>
        <taxon>Acetobacterium</taxon>
    </lineage>
</organism>
<sequence>MLKEFGELLGWLLIISFGCTLLNYLIKLINKKWGKKISAHDFGKKTMKLLMTVFVRNHKYFGLLTALLLISHFAIQFSQFGINLTGALAATLIITQVALGFYANRTHKPRKGAWFVSHRLIAILIVLGIAFHVLAPYTLNNALLNNTSTPVQSTETTTNTNTTTATSFTKDELAKYDGKNGNAAYVAYKNVVYDVTNVRQWVNGQHNGHRAGTDLTQELSASPHGETVLKNLPVVGEYVN</sequence>
<evidence type="ECO:0000256" key="1">
    <source>
        <dbReference type="SAM" id="Phobius"/>
    </source>
</evidence>
<feature type="transmembrane region" description="Helical" evidence="1">
    <location>
        <begin position="116"/>
        <end position="139"/>
    </location>
</feature>
<feature type="domain" description="Cytochrome b5 heme-binding" evidence="2">
    <location>
        <begin position="168"/>
        <end position="239"/>
    </location>
</feature>
<protein>
    <recommendedName>
        <fullName evidence="2">Cytochrome b5 heme-binding domain-containing protein</fullName>
    </recommendedName>
</protein>
<dbReference type="InterPro" id="IPR001199">
    <property type="entry name" value="Cyt_B5-like_heme/steroid-bd"/>
</dbReference>
<keyword evidence="1" id="KW-0472">Membrane</keyword>